<dbReference type="Proteomes" id="UP000019151">
    <property type="component" value="Chromosome"/>
</dbReference>
<organism evidence="1 2">
    <name type="scientific">Gemmatirosa kalamazoonensis</name>
    <dbReference type="NCBI Taxonomy" id="861299"/>
    <lineage>
        <taxon>Bacteria</taxon>
        <taxon>Pseudomonadati</taxon>
        <taxon>Gemmatimonadota</taxon>
        <taxon>Gemmatimonadia</taxon>
        <taxon>Gemmatimonadales</taxon>
        <taxon>Gemmatimonadaceae</taxon>
        <taxon>Gemmatirosa</taxon>
    </lineage>
</organism>
<dbReference type="InParanoid" id="W0RGX1"/>
<dbReference type="OrthoDB" id="5484733at2"/>
<dbReference type="eggNOG" id="COG1164">
    <property type="taxonomic scope" value="Bacteria"/>
</dbReference>
<dbReference type="EMBL" id="CP007128">
    <property type="protein sequence ID" value="AHG90349.1"/>
    <property type="molecule type" value="Genomic_DNA"/>
</dbReference>
<evidence type="ECO:0000313" key="2">
    <source>
        <dbReference type="Proteomes" id="UP000019151"/>
    </source>
</evidence>
<dbReference type="Gene3D" id="1.10.1370.30">
    <property type="match status" value="1"/>
</dbReference>
<dbReference type="PATRIC" id="fig|861299.3.peg.2864"/>
<accession>W0RGX1</accession>
<dbReference type="KEGG" id="gba:J421_2812"/>
<proteinExistence type="predicted"/>
<dbReference type="HOGENOM" id="CLU_042757_0_0_0"/>
<gene>
    <name evidence="1" type="ORF">J421_2812</name>
</gene>
<evidence type="ECO:0008006" key="3">
    <source>
        <dbReference type="Google" id="ProtNLM"/>
    </source>
</evidence>
<name>W0RGX1_9BACT</name>
<sequence>MSVASLDDLRRAGEALTVDVARALHRAHAGLASGADLAPIYARHADAVSPAALEVALGAFAESEASTTTPHDDAARSARLLAEWEVEAQTGRALASIDEREIAWEHAAVVTTPDGRRVEYSGVAQAIANATDRAERLALDEARATLVARDLAPLRRERIARERDATESLGLGAYVDAFVRLTGIDVRALAADCDALLRDTAAMWDDVLPTFARRRLGVPAAELTRADVLALFRAPEFDPFFPGGAMVATVRTQVDAMGVDPSAGGRAILDVGERPGKRARAFCAPVRVPDEVYLVLRPQGGAGDWRTLLHELGHTLHFAYTRADLPFEFRWAGDATVTEGYAMLFDHLLHDPGWLLRYTDLGRARTAEFRRAMAFEELHFLRRYAAKLRYELALYEGGLSWDALADLYVTTLGAATGVRYREADALVDVDPRFYAARYLRAWQLQAALTGTLRERFDEDWWRNPRAGPFVVTELWGEGQRERGDELALRVAGIPLSFAPVVRSVEAVLA</sequence>
<keyword evidence="2" id="KW-1185">Reference proteome</keyword>
<dbReference type="AlphaFoldDB" id="W0RGX1"/>
<protein>
    <recommendedName>
        <fullName evidence="3">Peptidase M3A and M3B thimet/oligopeptidase F</fullName>
    </recommendedName>
</protein>
<reference evidence="1 2" key="1">
    <citation type="journal article" date="2014" name="Genome Announc.">
        <title>Genome Sequence and Methylome of Soil Bacterium Gemmatirosa kalamazoonensis KBS708T, a Member of the Rarely Cultivated Gemmatimonadetes Phylum.</title>
        <authorList>
            <person name="Debruyn J.M."/>
            <person name="Radosevich M."/>
            <person name="Wommack K.E."/>
            <person name="Polson S.W."/>
            <person name="Hauser L.J."/>
            <person name="Fawaz M.N."/>
            <person name="Korlach J."/>
            <person name="Tsai Y.C."/>
        </authorList>
    </citation>
    <scope>NUCLEOTIDE SEQUENCE [LARGE SCALE GENOMIC DNA]</scope>
    <source>
        <strain evidence="1 2">KBS708</strain>
    </source>
</reference>
<dbReference type="SUPFAM" id="SSF55486">
    <property type="entry name" value="Metalloproteases ('zincins'), catalytic domain"/>
    <property type="match status" value="1"/>
</dbReference>
<dbReference type="STRING" id="861299.J421_2812"/>
<dbReference type="RefSeq" id="WP_025411820.1">
    <property type="nucleotide sequence ID" value="NZ_CP007128.1"/>
</dbReference>
<evidence type="ECO:0000313" key="1">
    <source>
        <dbReference type="EMBL" id="AHG90349.1"/>
    </source>
</evidence>